<feature type="signal peptide" evidence="1">
    <location>
        <begin position="1"/>
        <end position="16"/>
    </location>
</feature>
<dbReference type="OrthoDB" id="3747338at2759"/>
<proteinExistence type="predicted"/>
<dbReference type="GeneID" id="67017660"/>
<evidence type="ECO:0000256" key="1">
    <source>
        <dbReference type="SAM" id="SignalP"/>
    </source>
</evidence>
<dbReference type="Gene3D" id="2.40.70.10">
    <property type="entry name" value="Acid Proteases"/>
    <property type="match status" value="1"/>
</dbReference>
<evidence type="ECO:0008006" key="4">
    <source>
        <dbReference type="Google" id="ProtNLM"/>
    </source>
</evidence>
<dbReference type="SUPFAM" id="SSF50630">
    <property type="entry name" value="Acid proteases"/>
    <property type="match status" value="1"/>
</dbReference>
<gene>
    <name evidence="2" type="ORF">ALTATR162_LOCUS5838</name>
</gene>
<evidence type="ECO:0000313" key="3">
    <source>
        <dbReference type="Proteomes" id="UP000676310"/>
    </source>
</evidence>
<dbReference type="Proteomes" id="UP000676310">
    <property type="component" value="Unassembled WGS sequence"/>
</dbReference>
<organism evidence="2 3">
    <name type="scientific">Alternaria atra</name>
    <dbReference type="NCBI Taxonomy" id="119953"/>
    <lineage>
        <taxon>Eukaryota</taxon>
        <taxon>Fungi</taxon>
        <taxon>Dikarya</taxon>
        <taxon>Ascomycota</taxon>
        <taxon>Pezizomycotina</taxon>
        <taxon>Dothideomycetes</taxon>
        <taxon>Pleosporomycetidae</taxon>
        <taxon>Pleosporales</taxon>
        <taxon>Pleosporineae</taxon>
        <taxon>Pleosporaceae</taxon>
        <taxon>Alternaria</taxon>
        <taxon>Alternaria sect. Ulocladioides</taxon>
    </lineage>
</organism>
<reference evidence="2" key="1">
    <citation type="submission" date="2021-05" db="EMBL/GenBank/DDBJ databases">
        <authorList>
            <person name="Stam R."/>
        </authorList>
    </citation>
    <scope>NUCLEOTIDE SEQUENCE</scope>
    <source>
        <strain evidence="2">CS162</strain>
    </source>
</reference>
<dbReference type="EMBL" id="CAJRGZ010000019">
    <property type="protein sequence ID" value="CAG5160519.1"/>
    <property type="molecule type" value="Genomic_DNA"/>
</dbReference>
<dbReference type="AlphaFoldDB" id="A0A8J2N6D6"/>
<sequence length="289" mass="32088">MLWKILFTSLPLLAEAAHLDSSLLQQKPLLDSKPASGHVIPLTLDQSLRYTYPISSDDFNSMPLEHLQNTMATYSTGGPTQETITISIPLNTSLPGTATFFTISKSKPWSQAANQFTWMQQQRLHLQPTLGAHLPLLGIGIRKSGMISMPAESATLDLSTPYIHVPKGIWDVLLLATSTEQQAREGEEVLYVDCGALNVFPDLVFGIERRGYAEGTEEHAAEQEEEDDDELIIRPEQYILQTTEGKCMLLARNADSCHDDKRLIKLGWAAVRGRDVVLDWRAGRVGFGE</sequence>
<name>A0A8J2N6D6_9PLEO</name>
<feature type="chain" id="PRO_5035224558" description="Peptidase A1 domain-containing protein" evidence="1">
    <location>
        <begin position="17"/>
        <end position="289"/>
    </location>
</feature>
<evidence type="ECO:0000313" key="2">
    <source>
        <dbReference type="EMBL" id="CAG5160519.1"/>
    </source>
</evidence>
<dbReference type="InterPro" id="IPR021109">
    <property type="entry name" value="Peptidase_aspartic_dom_sf"/>
</dbReference>
<dbReference type="RefSeq" id="XP_043169393.1">
    <property type="nucleotide sequence ID" value="XM_043313458.1"/>
</dbReference>
<accession>A0A8J2N6D6</accession>
<comment type="caution">
    <text evidence="2">The sequence shown here is derived from an EMBL/GenBank/DDBJ whole genome shotgun (WGS) entry which is preliminary data.</text>
</comment>
<keyword evidence="1" id="KW-0732">Signal</keyword>
<keyword evidence="3" id="KW-1185">Reference proteome</keyword>
<protein>
    <recommendedName>
        <fullName evidence="4">Peptidase A1 domain-containing protein</fullName>
    </recommendedName>
</protein>